<feature type="domain" description="Luciferase-like" evidence="2">
    <location>
        <begin position="16"/>
        <end position="217"/>
    </location>
</feature>
<evidence type="ECO:0000256" key="1">
    <source>
        <dbReference type="ARBA" id="ARBA00023002"/>
    </source>
</evidence>
<comment type="caution">
    <text evidence="3">The sequence shown here is derived from an EMBL/GenBank/DDBJ whole genome shotgun (WGS) entry which is preliminary data.</text>
</comment>
<dbReference type="Proteomes" id="UP001597419">
    <property type="component" value="Unassembled WGS sequence"/>
</dbReference>
<dbReference type="InterPro" id="IPR050564">
    <property type="entry name" value="F420-G6PD/mer"/>
</dbReference>
<evidence type="ECO:0000313" key="4">
    <source>
        <dbReference type="Proteomes" id="UP001597419"/>
    </source>
</evidence>
<dbReference type="PANTHER" id="PTHR43244">
    <property type="match status" value="1"/>
</dbReference>
<protein>
    <submittedName>
        <fullName evidence="3">LLM class flavin-dependent oxidoreductase</fullName>
        <ecNumber evidence="3">1.-.-.-</ecNumber>
    </submittedName>
</protein>
<dbReference type="RefSeq" id="WP_345401019.1">
    <property type="nucleotide sequence ID" value="NZ_BAABHG010000012.1"/>
</dbReference>
<dbReference type="InterPro" id="IPR011251">
    <property type="entry name" value="Luciferase-like_dom"/>
</dbReference>
<organism evidence="3 4">
    <name type="scientific">Amycolatopsis samaneae</name>
    <dbReference type="NCBI Taxonomy" id="664691"/>
    <lineage>
        <taxon>Bacteria</taxon>
        <taxon>Bacillati</taxon>
        <taxon>Actinomycetota</taxon>
        <taxon>Actinomycetes</taxon>
        <taxon>Pseudonocardiales</taxon>
        <taxon>Pseudonocardiaceae</taxon>
        <taxon>Amycolatopsis</taxon>
    </lineage>
</organism>
<sequence>MDVGITFTARAFGPEGAGDVVGDARFAEALGLESVWVGDHLIPVSGPLLDSMTVLTTAAAATERLKIGYGVLILALRPVAWVAKQIATQQLLTGGRVLLGVGSGGDVHGDAGWRAVGRDYARRGALTDAALAVLPDLIAGHESTVDGETVRLAPGAEVPPILVGGGGAALRRAARYGDAWYPAMSAPARIAADLPRLAEFADRFGRPVPEVTVGVSLGLGALPASAVDRQVRGLTGYGLSEEDARAAVVTGTPADAAEVFAELAAIGVSRVVGMPFGGNWRGQAELLAEAARLVP</sequence>
<name>A0ABW5GNA2_9PSEU</name>
<dbReference type="Pfam" id="PF00296">
    <property type="entry name" value="Bac_luciferase"/>
    <property type="match status" value="1"/>
</dbReference>
<keyword evidence="4" id="KW-1185">Reference proteome</keyword>
<reference evidence="4" key="1">
    <citation type="journal article" date="2019" name="Int. J. Syst. Evol. Microbiol.">
        <title>The Global Catalogue of Microorganisms (GCM) 10K type strain sequencing project: providing services to taxonomists for standard genome sequencing and annotation.</title>
        <authorList>
            <consortium name="The Broad Institute Genomics Platform"/>
            <consortium name="The Broad Institute Genome Sequencing Center for Infectious Disease"/>
            <person name="Wu L."/>
            <person name="Ma J."/>
        </authorList>
    </citation>
    <scope>NUCLEOTIDE SEQUENCE [LARGE SCALE GENOMIC DNA]</scope>
    <source>
        <strain evidence="4">CGMCC 4.7643</strain>
    </source>
</reference>
<evidence type="ECO:0000259" key="2">
    <source>
        <dbReference type="Pfam" id="PF00296"/>
    </source>
</evidence>
<proteinExistence type="predicted"/>
<dbReference type="SUPFAM" id="SSF51679">
    <property type="entry name" value="Bacterial luciferase-like"/>
    <property type="match status" value="1"/>
</dbReference>
<dbReference type="EMBL" id="JBHUKU010000015">
    <property type="protein sequence ID" value="MFD2462335.1"/>
    <property type="molecule type" value="Genomic_DNA"/>
</dbReference>
<evidence type="ECO:0000313" key="3">
    <source>
        <dbReference type="EMBL" id="MFD2462335.1"/>
    </source>
</evidence>
<dbReference type="InterPro" id="IPR036661">
    <property type="entry name" value="Luciferase-like_sf"/>
</dbReference>
<keyword evidence="1 3" id="KW-0560">Oxidoreductase</keyword>
<dbReference type="Gene3D" id="3.20.20.30">
    <property type="entry name" value="Luciferase-like domain"/>
    <property type="match status" value="1"/>
</dbReference>
<dbReference type="PANTHER" id="PTHR43244:SF1">
    <property type="entry name" value="5,10-METHYLENETETRAHYDROMETHANOPTERIN REDUCTASE"/>
    <property type="match status" value="1"/>
</dbReference>
<dbReference type="EC" id="1.-.-.-" evidence="3"/>
<dbReference type="CDD" id="cd00636">
    <property type="entry name" value="TroA-like"/>
    <property type="match status" value="1"/>
</dbReference>
<gene>
    <name evidence="3" type="ORF">ACFSYJ_27265</name>
</gene>
<dbReference type="GO" id="GO:0016491">
    <property type="term" value="F:oxidoreductase activity"/>
    <property type="evidence" value="ECO:0007669"/>
    <property type="project" value="UniProtKB-KW"/>
</dbReference>
<accession>A0ABW5GNA2</accession>